<dbReference type="RefSeq" id="XP_040778318.1">
    <property type="nucleotide sequence ID" value="XM_040915201.1"/>
</dbReference>
<evidence type="ECO:0000256" key="2">
    <source>
        <dbReference type="SAM" id="MobiDB-lite"/>
    </source>
</evidence>
<dbReference type="OrthoDB" id="2422440at2759"/>
<feature type="compositionally biased region" description="Polar residues" evidence="2">
    <location>
        <begin position="56"/>
        <end position="118"/>
    </location>
</feature>
<dbReference type="AlphaFoldDB" id="A0A9P5CRB5"/>
<sequence>MSTTNGGHPGLSFGGGMNNGIRQGRAAAQGYPPQPPTKTVNTAVLPQHSAPFQHFPSHQAQSSTFSQLFSAPSNPSPVHNAVQNGGSRPQQAQAQLPVPSSRSRGTPQHRQMTPQPNGNPLGYIPTTMPQQHLAAQPINQAPMNQQPMGQQPLGQPAMNQQQALNQQAISQQAINHQQAMSQDSSIMSQSPASHPHPAVTPQPPAQTQPKTPQPPPQAQQQPLHADASAQLSEHQTDETMEMESQTEAGDGEDGGADGKNPDNGTPYSENPAVPLLPRDIYNARAAISRNPAKVTDGLAEDRPAIYSKPRPSAQERIITDLRKEIAKVNEELEQLKQGNQKKIEELEEKVRDKDKQIKKYEMFVDICNERVMFQREKLKGLDDNSSAGNGS</sequence>
<organism evidence="3 4">
    <name type="scientific">Cryphonectria parasitica (strain ATCC 38755 / EP155)</name>
    <dbReference type="NCBI Taxonomy" id="660469"/>
    <lineage>
        <taxon>Eukaryota</taxon>
        <taxon>Fungi</taxon>
        <taxon>Dikarya</taxon>
        <taxon>Ascomycota</taxon>
        <taxon>Pezizomycotina</taxon>
        <taxon>Sordariomycetes</taxon>
        <taxon>Sordariomycetidae</taxon>
        <taxon>Diaporthales</taxon>
        <taxon>Cryphonectriaceae</taxon>
        <taxon>Cryphonectria-Endothia species complex</taxon>
        <taxon>Cryphonectria</taxon>
    </lineage>
</organism>
<feature type="coiled-coil region" evidence="1">
    <location>
        <begin position="318"/>
        <end position="363"/>
    </location>
</feature>
<feature type="region of interest" description="Disordered" evidence="2">
    <location>
        <begin position="1"/>
        <end position="276"/>
    </location>
</feature>
<reference evidence="3" key="1">
    <citation type="journal article" date="2020" name="Phytopathology">
        <title>Genome sequence of the chestnut blight fungus Cryphonectria parasitica EP155: A fundamental resource for an archetypical invasive plant pathogen.</title>
        <authorList>
            <person name="Crouch J.A."/>
            <person name="Dawe A."/>
            <person name="Aerts A."/>
            <person name="Barry K."/>
            <person name="Churchill A.C.L."/>
            <person name="Grimwood J."/>
            <person name="Hillman B."/>
            <person name="Milgroom M.G."/>
            <person name="Pangilinan J."/>
            <person name="Smith M."/>
            <person name="Salamov A."/>
            <person name="Schmutz J."/>
            <person name="Yadav J."/>
            <person name="Grigoriev I.V."/>
            <person name="Nuss D."/>
        </authorList>
    </citation>
    <scope>NUCLEOTIDE SEQUENCE</scope>
    <source>
        <strain evidence="3">EP155</strain>
    </source>
</reference>
<evidence type="ECO:0000313" key="3">
    <source>
        <dbReference type="EMBL" id="KAF3767357.1"/>
    </source>
</evidence>
<feature type="compositionally biased region" description="Pro residues" evidence="2">
    <location>
        <begin position="198"/>
        <end position="217"/>
    </location>
</feature>
<evidence type="ECO:0000313" key="4">
    <source>
        <dbReference type="Proteomes" id="UP000803844"/>
    </source>
</evidence>
<feature type="compositionally biased region" description="Gly residues" evidence="2">
    <location>
        <begin position="7"/>
        <end position="18"/>
    </location>
</feature>
<comment type="caution">
    <text evidence="3">The sequence shown here is derived from an EMBL/GenBank/DDBJ whole genome shotgun (WGS) entry which is preliminary data.</text>
</comment>
<evidence type="ECO:0000256" key="1">
    <source>
        <dbReference type="SAM" id="Coils"/>
    </source>
</evidence>
<gene>
    <name evidence="3" type="ORF">M406DRAFT_106539</name>
</gene>
<dbReference type="EMBL" id="MU032346">
    <property type="protein sequence ID" value="KAF3767357.1"/>
    <property type="molecule type" value="Genomic_DNA"/>
</dbReference>
<proteinExistence type="predicted"/>
<keyword evidence="4" id="KW-1185">Reference proteome</keyword>
<name>A0A9P5CRB5_CRYP1</name>
<feature type="compositionally biased region" description="Low complexity" evidence="2">
    <location>
        <begin position="139"/>
        <end position="179"/>
    </location>
</feature>
<accession>A0A9P5CRB5</accession>
<dbReference type="GeneID" id="63832330"/>
<protein>
    <submittedName>
        <fullName evidence="3">Uncharacterized protein</fullName>
    </submittedName>
</protein>
<dbReference type="Proteomes" id="UP000803844">
    <property type="component" value="Unassembled WGS sequence"/>
</dbReference>
<keyword evidence="1" id="KW-0175">Coiled coil</keyword>
<feature type="compositionally biased region" description="Polar residues" evidence="2">
    <location>
        <begin position="180"/>
        <end position="192"/>
    </location>
</feature>